<accession>A0ABV3Z5D3</accession>
<evidence type="ECO:0000256" key="11">
    <source>
        <dbReference type="ARBA" id="ARBA00023098"/>
    </source>
</evidence>
<protein>
    <recommendedName>
        <fullName evidence="4 13">Tetraacyldisaccharide 4'-kinase</fullName>
        <ecNumber evidence="3 13">2.7.1.130</ecNumber>
    </recommendedName>
    <alternativeName>
        <fullName evidence="12 13">Lipid A 4'-kinase</fullName>
    </alternativeName>
</protein>
<sequence>MMREPWFWQSPSMTAKAITTALRPAAFAYQYAHKLRCAMTASHHASVPVICIGNATLGGVGKTPLALRIHEFLLEDGIKSCFLTRGFGGSFTGPTLVDRDHHDADQVGDEALLLAARGNTIISRFRPAGAALAVEHGAQAILMDDGYQNPTLHKDISILLVDKKSTSDNPLTFPAGPFRETLASAKKRADLVIAVGDTQAEAQSITGTDFHAWLEPVGRVSPQKVIAFAGIGRPKKFFDLLSRQGFDVEKAIGFPDHHQFSQAELDVLLRDATKENAQLMTTEKDFVRLPEDFKKHVMPLRVAMHINDADGLKQQVLAKLKKIENIHAASSS</sequence>
<keyword evidence="15" id="KW-1185">Reference proteome</keyword>
<evidence type="ECO:0000256" key="8">
    <source>
        <dbReference type="ARBA" id="ARBA00022741"/>
    </source>
</evidence>
<comment type="pathway">
    <text evidence="2 13">Glycolipid biosynthesis; lipid IV(A) biosynthesis; lipid IV(A) from (3R)-3-hydroxytetradecanoyl-[acyl-carrier-protein] and UDP-N-acetyl-alpha-D-glucosamine: step 6/6.</text>
</comment>
<evidence type="ECO:0000256" key="7">
    <source>
        <dbReference type="ARBA" id="ARBA00022679"/>
    </source>
</evidence>
<evidence type="ECO:0000256" key="9">
    <source>
        <dbReference type="ARBA" id="ARBA00022777"/>
    </source>
</evidence>
<dbReference type="RefSeq" id="WP_369313176.1">
    <property type="nucleotide sequence ID" value="NZ_JBEHZE010000001.1"/>
</dbReference>
<evidence type="ECO:0000256" key="4">
    <source>
        <dbReference type="ARBA" id="ARBA00016436"/>
    </source>
</evidence>
<evidence type="ECO:0000256" key="5">
    <source>
        <dbReference type="ARBA" id="ARBA00022516"/>
    </source>
</evidence>
<reference evidence="14 15" key="1">
    <citation type="submission" date="2024-05" db="EMBL/GenBank/DDBJ databases">
        <title>Three bacterial strains, DH-69, EH-24, and ECK-19 isolated from coastal sediments.</title>
        <authorList>
            <person name="Ye Y.-Q."/>
            <person name="Du Z.-J."/>
        </authorList>
    </citation>
    <scope>NUCLEOTIDE SEQUENCE [LARGE SCALE GENOMIC DNA]</scope>
    <source>
        <strain evidence="14 15">ECK-19</strain>
    </source>
</reference>
<evidence type="ECO:0000256" key="13">
    <source>
        <dbReference type="HAMAP-Rule" id="MF_00409"/>
    </source>
</evidence>
<evidence type="ECO:0000313" key="15">
    <source>
        <dbReference type="Proteomes" id="UP001560685"/>
    </source>
</evidence>
<dbReference type="PANTHER" id="PTHR42724">
    <property type="entry name" value="TETRAACYLDISACCHARIDE 4'-KINASE"/>
    <property type="match status" value="1"/>
</dbReference>
<name>A0ABV3Z5D3_9PROT</name>
<gene>
    <name evidence="13 14" type="primary">lpxK</name>
    <name evidence="14" type="ORF">ABFZ84_06630</name>
</gene>
<evidence type="ECO:0000256" key="3">
    <source>
        <dbReference type="ARBA" id="ARBA00012071"/>
    </source>
</evidence>
<keyword evidence="10 13" id="KW-0067">ATP-binding</keyword>
<evidence type="ECO:0000256" key="12">
    <source>
        <dbReference type="ARBA" id="ARBA00029757"/>
    </source>
</evidence>
<comment type="caution">
    <text evidence="14">The sequence shown here is derived from an EMBL/GenBank/DDBJ whole genome shotgun (WGS) entry which is preliminary data.</text>
</comment>
<evidence type="ECO:0000256" key="6">
    <source>
        <dbReference type="ARBA" id="ARBA00022556"/>
    </source>
</evidence>
<dbReference type="InterPro" id="IPR027417">
    <property type="entry name" value="P-loop_NTPase"/>
</dbReference>
<evidence type="ECO:0000256" key="1">
    <source>
        <dbReference type="ARBA" id="ARBA00002274"/>
    </source>
</evidence>
<dbReference type="Pfam" id="PF02606">
    <property type="entry name" value="LpxK"/>
    <property type="match status" value="1"/>
</dbReference>
<dbReference type="HAMAP" id="MF_00409">
    <property type="entry name" value="LpxK"/>
    <property type="match status" value="1"/>
</dbReference>
<keyword evidence="8 13" id="KW-0547">Nucleotide-binding</keyword>
<comment type="function">
    <text evidence="1 13">Transfers the gamma-phosphate of ATP to the 4'-position of a tetraacyldisaccharide 1-phosphate intermediate (termed DS-1-P) to form tetraacyldisaccharide 1,4'-bis-phosphate (lipid IVA).</text>
</comment>
<evidence type="ECO:0000256" key="10">
    <source>
        <dbReference type="ARBA" id="ARBA00022840"/>
    </source>
</evidence>
<dbReference type="NCBIfam" id="TIGR00682">
    <property type="entry name" value="lpxK"/>
    <property type="match status" value="1"/>
</dbReference>
<organism evidence="14 15">
    <name type="scientific">Hyphococcus lacteus</name>
    <dbReference type="NCBI Taxonomy" id="3143536"/>
    <lineage>
        <taxon>Bacteria</taxon>
        <taxon>Pseudomonadati</taxon>
        <taxon>Pseudomonadota</taxon>
        <taxon>Alphaproteobacteria</taxon>
        <taxon>Parvularculales</taxon>
        <taxon>Parvularculaceae</taxon>
        <taxon>Hyphococcus</taxon>
    </lineage>
</organism>
<keyword evidence="7 13" id="KW-0808">Transferase</keyword>
<comment type="catalytic activity">
    <reaction evidence="13">
        <text>a lipid A disaccharide + ATP = a lipid IVA + ADP + H(+)</text>
        <dbReference type="Rhea" id="RHEA:67840"/>
        <dbReference type="ChEBI" id="CHEBI:15378"/>
        <dbReference type="ChEBI" id="CHEBI:30616"/>
        <dbReference type="ChEBI" id="CHEBI:176343"/>
        <dbReference type="ChEBI" id="CHEBI:176425"/>
        <dbReference type="ChEBI" id="CHEBI:456216"/>
        <dbReference type="EC" id="2.7.1.130"/>
    </reaction>
</comment>
<dbReference type="EMBL" id="JBEHZE010000001">
    <property type="protein sequence ID" value="MEX6633224.1"/>
    <property type="molecule type" value="Genomic_DNA"/>
</dbReference>
<dbReference type="EC" id="2.7.1.130" evidence="3 13"/>
<evidence type="ECO:0000256" key="2">
    <source>
        <dbReference type="ARBA" id="ARBA00004870"/>
    </source>
</evidence>
<keyword evidence="5 13" id="KW-0444">Lipid biosynthesis</keyword>
<keyword evidence="6 13" id="KW-0441">Lipid A biosynthesis</keyword>
<dbReference type="Proteomes" id="UP001560685">
    <property type="component" value="Unassembled WGS sequence"/>
</dbReference>
<evidence type="ECO:0000313" key="14">
    <source>
        <dbReference type="EMBL" id="MEX6633224.1"/>
    </source>
</evidence>
<feature type="binding site" evidence="13">
    <location>
        <begin position="56"/>
        <end position="63"/>
    </location>
    <ligand>
        <name>ATP</name>
        <dbReference type="ChEBI" id="CHEBI:30616"/>
    </ligand>
</feature>
<keyword evidence="9 13" id="KW-0418">Kinase</keyword>
<dbReference type="InterPro" id="IPR003758">
    <property type="entry name" value="LpxK"/>
</dbReference>
<dbReference type="GO" id="GO:0009029">
    <property type="term" value="F:lipid-A 4'-kinase activity"/>
    <property type="evidence" value="ECO:0007669"/>
    <property type="project" value="UniProtKB-EC"/>
</dbReference>
<dbReference type="PANTHER" id="PTHR42724:SF1">
    <property type="entry name" value="TETRAACYLDISACCHARIDE 4'-KINASE, MITOCHONDRIAL-RELATED"/>
    <property type="match status" value="1"/>
</dbReference>
<keyword evidence="11 13" id="KW-0443">Lipid metabolism</keyword>
<dbReference type="SUPFAM" id="SSF52540">
    <property type="entry name" value="P-loop containing nucleoside triphosphate hydrolases"/>
    <property type="match status" value="1"/>
</dbReference>
<comment type="similarity">
    <text evidence="13">Belongs to the LpxK family.</text>
</comment>
<proteinExistence type="inferred from homology"/>